<reference evidence="2" key="1">
    <citation type="submission" date="2016-08" db="EMBL/GenBank/DDBJ databases">
        <authorList>
            <person name="Merda D."/>
            <person name="Briand M."/>
            <person name="Taghouti G."/>
            <person name="Carrere S."/>
            <person name="Gouzy J."/>
            <person name="Portier P."/>
            <person name="Jacques M.-A."/>
            <person name="Fischer-Le Saux M."/>
        </authorList>
    </citation>
    <scope>NUCLEOTIDE SEQUENCE [LARGE SCALE GENOMIC DNA]</scope>
    <source>
        <strain evidence="2">CFBP4643</strain>
    </source>
</reference>
<evidence type="ECO:0000313" key="2">
    <source>
        <dbReference type="Proteomes" id="UP000238191"/>
    </source>
</evidence>
<evidence type="ECO:0008006" key="3">
    <source>
        <dbReference type="Google" id="ProtNLM"/>
    </source>
</evidence>
<dbReference type="AlphaFoldDB" id="A0A2S7CQK0"/>
<keyword evidence="2" id="KW-1185">Reference proteome</keyword>
<protein>
    <recommendedName>
        <fullName evidence="3">DUF1040 domain-containing protein</fullName>
    </recommendedName>
</protein>
<evidence type="ECO:0000313" key="1">
    <source>
        <dbReference type="EMBL" id="PPU63868.1"/>
    </source>
</evidence>
<organism evidence="1 2">
    <name type="scientific">Xanthomonas pisi</name>
    <dbReference type="NCBI Taxonomy" id="56457"/>
    <lineage>
        <taxon>Bacteria</taxon>
        <taxon>Pseudomonadati</taxon>
        <taxon>Pseudomonadota</taxon>
        <taxon>Gammaproteobacteria</taxon>
        <taxon>Lysobacterales</taxon>
        <taxon>Lysobacteraceae</taxon>
        <taxon>Xanthomonas</taxon>
    </lineage>
</organism>
<sequence length="72" mass="8484">MRDPARIDQVLALLEEVWRRDPDLRLGQLIYNAARLREPQLFEVFSIEDSMLQEGLIRYLEKLQRTGSGLLK</sequence>
<dbReference type="OrthoDB" id="5197970at2"/>
<dbReference type="Proteomes" id="UP000238191">
    <property type="component" value="Unassembled WGS sequence"/>
</dbReference>
<dbReference type="EMBL" id="MDEI01000041">
    <property type="protein sequence ID" value="PPU63868.1"/>
    <property type="molecule type" value="Genomic_DNA"/>
</dbReference>
<comment type="caution">
    <text evidence="1">The sequence shown here is derived from an EMBL/GenBank/DDBJ whole genome shotgun (WGS) entry which is preliminary data.</text>
</comment>
<proteinExistence type="predicted"/>
<accession>A0A2S7CQK0</accession>
<gene>
    <name evidence="1" type="ORF">XpiCFBP4643_22895</name>
</gene>
<name>A0A2S7CQK0_9XANT</name>